<evidence type="ECO:0008006" key="5">
    <source>
        <dbReference type="Google" id="ProtNLM"/>
    </source>
</evidence>
<dbReference type="RefSeq" id="WP_209746826.1">
    <property type="nucleotide sequence ID" value="NZ_JBHSMH010000113.1"/>
</dbReference>
<feature type="region of interest" description="Disordered" evidence="1">
    <location>
        <begin position="70"/>
        <end position="122"/>
    </location>
</feature>
<keyword evidence="2" id="KW-0472">Membrane</keyword>
<organism evidence="3 4">
    <name type="scientific">Cohnella suwonensis</name>
    <dbReference type="NCBI Taxonomy" id="696072"/>
    <lineage>
        <taxon>Bacteria</taxon>
        <taxon>Bacillati</taxon>
        <taxon>Bacillota</taxon>
        <taxon>Bacilli</taxon>
        <taxon>Bacillales</taxon>
        <taxon>Paenibacillaceae</taxon>
        <taxon>Cohnella</taxon>
    </lineage>
</organism>
<dbReference type="Proteomes" id="UP001596105">
    <property type="component" value="Unassembled WGS sequence"/>
</dbReference>
<keyword evidence="2" id="KW-1133">Transmembrane helix</keyword>
<feature type="transmembrane region" description="Helical" evidence="2">
    <location>
        <begin position="7"/>
        <end position="28"/>
    </location>
</feature>
<feature type="compositionally biased region" description="Low complexity" evidence="1">
    <location>
        <begin position="84"/>
        <end position="110"/>
    </location>
</feature>
<reference evidence="4" key="1">
    <citation type="journal article" date="2019" name="Int. J. Syst. Evol. Microbiol.">
        <title>The Global Catalogue of Microorganisms (GCM) 10K type strain sequencing project: providing services to taxonomists for standard genome sequencing and annotation.</title>
        <authorList>
            <consortium name="The Broad Institute Genomics Platform"/>
            <consortium name="The Broad Institute Genome Sequencing Center for Infectious Disease"/>
            <person name="Wu L."/>
            <person name="Ma J."/>
        </authorList>
    </citation>
    <scope>NUCLEOTIDE SEQUENCE [LARGE SCALE GENOMIC DNA]</scope>
    <source>
        <strain evidence="4">CCUG 57113</strain>
    </source>
</reference>
<gene>
    <name evidence="3" type="ORF">ACFPPD_25520</name>
</gene>
<dbReference type="Gene3D" id="3.30.1490.480">
    <property type="entry name" value="Endolytic murein transglycosylase"/>
    <property type="match status" value="1"/>
</dbReference>
<evidence type="ECO:0000313" key="3">
    <source>
        <dbReference type="EMBL" id="MFC5472045.1"/>
    </source>
</evidence>
<name>A0ABW0M3A0_9BACL</name>
<dbReference type="EMBL" id="JBHSMH010000113">
    <property type="protein sequence ID" value="MFC5472045.1"/>
    <property type="molecule type" value="Genomic_DNA"/>
</dbReference>
<comment type="caution">
    <text evidence="3">The sequence shown here is derived from an EMBL/GenBank/DDBJ whole genome shotgun (WGS) entry which is preliminary data.</text>
</comment>
<evidence type="ECO:0000256" key="2">
    <source>
        <dbReference type="SAM" id="Phobius"/>
    </source>
</evidence>
<accession>A0ABW0M3A0</accession>
<evidence type="ECO:0000313" key="4">
    <source>
        <dbReference type="Proteomes" id="UP001596105"/>
    </source>
</evidence>
<evidence type="ECO:0000256" key="1">
    <source>
        <dbReference type="SAM" id="MobiDB-lite"/>
    </source>
</evidence>
<sequence length="191" mass="20336">MRKHRNWLIGLGIGIMLGSSMLQLITFAKDQTESVADVALTREQLNVQAEKNGLVLLTDEELQQRLEEAATAAKTGAQGEAGKAEQPSASPSPEKEAAPASESPSPSAAAPNPPDEPVTSQSNDKATLYIGAGMSLTEVANGLKKLGIVDDAKDFVERARPIAKKMNVGNAIFTGKPTYDQIIAELVRKKR</sequence>
<proteinExistence type="predicted"/>
<protein>
    <recommendedName>
        <fullName evidence="5">Aminodeoxychorismate lyase</fullName>
    </recommendedName>
</protein>
<keyword evidence="4" id="KW-1185">Reference proteome</keyword>
<keyword evidence="2" id="KW-0812">Transmembrane</keyword>